<dbReference type="KEGG" id="caua:113069455"/>
<dbReference type="InterPro" id="IPR009079">
    <property type="entry name" value="4_helix_cytokine-like_core"/>
</dbReference>
<keyword evidence="3" id="KW-0011">Acute phase</keyword>
<dbReference type="GO" id="GO:0005615">
    <property type="term" value="C:extracellular space"/>
    <property type="evidence" value="ECO:0007669"/>
    <property type="project" value="InterPro"/>
</dbReference>
<reference evidence="6" key="1">
    <citation type="submission" date="2025-08" db="UniProtKB">
        <authorList>
            <consortium name="RefSeq"/>
        </authorList>
    </citation>
    <scope>IDENTIFICATION</scope>
    <source>
        <strain evidence="6">Wakin</strain>
        <tissue evidence="6">Muscle</tissue>
    </source>
</reference>
<evidence type="ECO:0000256" key="1">
    <source>
        <dbReference type="ARBA" id="ARBA00007432"/>
    </source>
</evidence>
<dbReference type="GO" id="GO:0006953">
    <property type="term" value="P:acute-phase response"/>
    <property type="evidence" value="ECO:0007669"/>
    <property type="project" value="UniProtKB-KW"/>
</dbReference>
<accession>A0A6P6MNP1</accession>
<dbReference type="PANTHER" id="PTHR48494">
    <property type="entry name" value="INTERLEUKIN-6"/>
    <property type="match status" value="1"/>
</dbReference>
<dbReference type="Gene3D" id="1.20.1250.10">
    <property type="match status" value="1"/>
</dbReference>
<evidence type="ECO:0000256" key="3">
    <source>
        <dbReference type="ARBA" id="ARBA00022486"/>
    </source>
</evidence>
<evidence type="ECO:0000256" key="2">
    <source>
        <dbReference type="ARBA" id="ARBA00019464"/>
    </source>
</evidence>
<dbReference type="SUPFAM" id="SSF47266">
    <property type="entry name" value="4-helical cytokines"/>
    <property type="match status" value="1"/>
</dbReference>
<evidence type="ECO:0000256" key="4">
    <source>
        <dbReference type="ARBA" id="ARBA00023441"/>
    </source>
</evidence>
<evidence type="ECO:0000313" key="6">
    <source>
        <dbReference type="RefSeq" id="XP_026098330.1"/>
    </source>
</evidence>
<sequence length="264" mass="29782">MSSAQSKFSAGDGEQTDGQTDTALHVLSLSLSLTSSADAALFLSVVLAVFISLVDAVPAYSGLAELSETSRDEVQDVEGKSPLSERQKWYLTARDLHRDVKTLRDQQFERDFREMVNMTACEGVRIKTPLLRPSDGCLSRNFSTERCLSRIYIVLSWYRENWSIIEKENLTSSLVKDVKHGSKRLLEAIHRQLQIADGQEDQISSAPLSVRSTWTHKTTVHSILFNFSSVMIDSYRALHYISKRKAAHRAKDTKRPANWSSDKN</sequence>
<name>A0A6P6MNP1_CARAU</name>
<dbReference type="Proteomes" id="UP000515129">
    <property type="component" value="Unplaced"/>
</dbReference>
<organism evidence="5 6">
    <name type="scientific">Carassius auratus</name>
    <name type="common">Goldfish</name>
    <dbReference type="NCBI Taxonomy" id="7957"/>
    <lineage>
        <taxon>Eukaryota</taxon>
        <taxon>Metazoa</taxon>
        <taxon>Chordata</taxon>
        <taxon>Craniata</taxon>
        <taxon>Vertebrata</taxon>
        <taxon>Euteleostomi</taxon>
        <taxon>Actinopterygii</taxon>
        <taxon>Neopterygii</taxon>
        <taxon>Teleostei</taxon>
        <taxon>Ostariophysi</taxon>
        <taxon>Cypriniformes</taxon>
        <taxon>Cyprinidae</taxon>
        <taxon>Cyprininae</taxon>
        <taxon>Carassius</taxon>
    </lineage>
</organism>
<evidence type="ECO:0000313" key="5">
    <source>
        <dbReference type="Proteomes" id="UP000515129"/>
    </source>
</evidence>
<comment type="similarity">
    <text evidence="1">Belongs to the IL-6 superfamily.</text>
</comment>
<dbReference type="RefSeq" id="XP_026098330.1">
    <property type="nucleotide sequence ID" value="XM_026242545.1"/>
</dbReference>
<dbReference type="GO" id="GO:0030154">
    <property type="term" value="P:cell differentiation"/>
    <property type="evidence" value="ECO:0007669"/>
    <property type="project" value="InterPro"/>
</dbReference>
<keyword evidence="5" id="KW-1185">Reference proteome</keyword>
<dbReference type="InterPro" id="IPR003574">
    <property type="entry name" value="IL-6-like"/>
</dbReference>
<dbReference type="PANTHER" id="PTHR48494:SF1">
    <property type="entry name" value="INTERLEUKIN-6"/>
    <property type="match status" value="1"/>
</dbReference>
<proteinExistence type="inferred from homology"/>
<dbReference type="GeneID" id="113069455"/>
<dbReference type="AlphaFoldDB" id="A0A6P6MNP1"/>
<dbReference type="OrthoDB" id="8943569at2759"/>
<gene>
    <name evidence="6" type="primary">LOC113069455</name>
</gene>
<protein>
    <recommendedName>
        <fullName evidence="2">Interleukin-6</fullName>
    </recommendedName>
</protein>
<comment type="function">
    <text evidence="4">Cytokine with a wide variety of biological functions in immunity, tissue regeneration, and metabolism. Binds to IL6R, then the complex associates to the signaling subunit IL6ST/gp130 to trigger the intracellular IL6-signaling pathway. The interaction with the membrane-bound IL6R and IL6ST stimulates 'classic signaling', whereas the binding of IL6 and soluble IL6R to IL6ST stimulates 'trans-signaling'. Alternatively, 'cluster signaling' occurs when membrane-bound IL6:IL6R complexes on transmitter cells activate IL6ST receptors on neighboring receiver cells.</text>
</comment>
<dbReference type="GO" id="GO:0005138">
    <property type="term" value="F:interleukin-6 receptor binding"/>
    <property type="evidence" value="ECO:0007669"/>
    <property type="project" value="InterPro"/>
</dbReference>